<dbReference type="AlphaFoldDB" id="A0A175YK37"/>
<evidence type="ECO:0000313" key="2">
    <source>
        <dbReference type="Proteomes" id="UP000077755"/>
    </source>
</evidence>
<protein>
    <submittedName>
        <fullName evidence="1">Uncharacterized protein</fullName>
    </submittedName>
</protein>
<evidence type="ECO:0000313" key="1">
    <source>
        <dbReference type="EMBL" id="WOH16506.1"/>
    </source>
</evidence>
<keyword evidence="2" id="KW-1185">Reference proteome</keyword>
<dbReference type="EMBL" id="CP093351">
    <property type="protein sequence ID" value="WOH16506.1"/>
    <property type="molecule type" value="Genomic_DNA"/>
</dbReference>
<reference evidence="1" key="2">
    <citation type="submission" date="2022-03" db="EMBL/GenBank/DDBJ databases">
        <title>Draft title - Genomic analysis of global carrot germplasm unveils the trajectory of domestication and the origin of high carotenoid orange carrot.</title>
        <authorList>
            <person name="Iorizzo M."/>
            <person name="Ellison S."/>
            <person name="Senalik D."/>
            <person name="Macko-Podgorni A."/>
            <person name="Grzebelus D."/>
            <person name="Bostan H."/>
            <person name="Rolling W."/>
            <person name="Curaba J."/>
            <person name="Simon P."/>
        </authorList>
    </citation>
    <scope>NUCLEOTIDE SEQUENCE</scope>
    <source>
        <tissue evidence="1">Leaf</tissue>
    </source>
</reference>
<dbReference type="Gramene" id="KZM83511">
    <property type="protein sequence ID" value="KZM83511"/>
    <property type="gene ID" value="DCAR_031080"/>
</dbReference>
<organism evidence="1 2">
    <name type="scientific">Daucus carota subsp. sativus</name>
    <name type="common">Carrot</name>
    <dbReference type="NCBI Taxonomy" id="79200"/>
    <lineage>
        <taxon>Eukaryota</taxon>
        <taxon>Viridiplantae</taxon>
        <taxon>Streptophyta</taxon>
        <taxon>Embryophyta</taxon>
        <taxon>Tracheophyta</taxon>
        <taxon>Spermatophyta</taxon>
        <taxon>Magnoliopsida</taxon>
        <taxon>eudicotyledons</taxon>
        <taxon>Gunneridae</taxon>
        <taxon>Pentapetalae</taxon>
        <taxon>asterids</taxon>
        <taxon>campanulids</taxon>
        <taxon>Apiales</taxon>
        <taxon>Apiaceae</taxon>
        <taxon>Apioideae</taxon>
        <taxon>Scandiceae</taxon>
        <taxon>Daucinae</taxon>
        <taxon>Daucus</taxon>
        <taxon>Daucus sect. Daucus</taxon>
    </lineage>
</organism>
<sequence>MSSTHSEYDLEIEHVREPVHNTKATEGEYGLGIEHVREVVPSHIRELKDTKATEGEYDLGIEHVREFVPSHIRELKDTKATEGEYDLGIEHVREVVHSKLKDTKATEGEYGLGTEHIGDPFRSNIDDTKATDGAYELSIEHVGEPLHSYIFDAPEDTRKETEGEYNMEIEQMRRADHRICISSELECRKAIEGERDMGIEHGQSSNRLNRYDEEVQEIGDTKTKVLPIFFELLELVEKGDQAVEEHSIPRSEVLDVTELLHDIEGVDVARSVLEKEVEYMKNESDVHCPITQFQKEILEILLKICDTEACQTTICKLIGKAKGGRVSCKHCKVVQVNEEANQ</sequence>
<proteinExistence type="predicted"/>
<reference evidence="1" key="1">
    <citation type="journal article" date="2016" name="Nat. Genet.">
        <title>A high-quality carrot genome assembly provides new insights into carotenoid accumulation and asterid genome evolution.</title>
        <authorList>
            <person name="Iorizzo M."/>
            <person name="Ellison S."/>
            <person name="Senalik D."/>
            <person name="Zeng P."/>
            <person name="Satapoomin P."/>
            <person name="Huang J."/>
            <person name="Bowman M."/>
            <person name="Iovene M."/>
            <person name="Sanseverino W."/>
            <person name="Cavagnaro P."/>
            <person name="Yildiz M."/>
            <person name="Macko-Podgorni A."/>
            <person name="Moranska E."/>
            <person name="Grzebelus E."/>
            <person name="Grzebelus D."/>
            <person name="Ashrafi H."/>
            <person name="Zheng Z."/>
            <person name="Cheng S."/>
            <person name="Spooner D."/>
            <person name="Van Deynze A."/>
            <person name="Simon P."/>
        </authorList>
    </citation>
    <scope>NUCLEOTIDE SEQUENCE</scope>
    <source>
        <tissue evidence="1">Leaf</tissue>
    </source>
</reference>
<name>A0A175YK37_DAUCS</name>
<dbReference type="Proteomes" id="UP000077755">
    <property type="component" value="Chromosome 9"/>
</dbReference>
<accession>A0A175YK37</accession>
<gene>
    <name evidence="1" type="ORF">DCAR_0936061</name>
</gene>